<keyword evidence="6 14" id="KW-0732">Signal</keyword>
<dbReference type="EC" id="3.1.3.80" evidence="3"/>
<dbReference type="AlphaFoldDB" id="S8DIN4"/>
<evidence type="ECO:0000256" key="8">
    <source>
        <dbReference type="ARBA" id="ARBA00023136"/>
    </source>
</evidence>
<reference evidence="15 16" key="1">
    <citation type="journal article" date="2013" name="BMC Genomics">
        <title>The miniature genome of a carnivorous plant Genlisea aurea contains a low number of genes and short non-coding sequences.</title>
        <authorList>
            <person name="Leushkin E.V."/>
            <person name="Sutormin R.A."/>
            <person name="Nabieva E.R."/>
            <person name="Penin A.A."/>
            <person name="Kondrashov A.S."/>
            <person name="Logacheva M.D."/>
        </authorList>
    </citation>
    <scope>NUCLEOTIDE SEQUENCE [LARGE SCALE GENOMIC DNA]</scope>
</reference>
<dbReference type="SUPFAM" id="SSF53254">
    <property type="entry name" value="Phosphoglycerate mutase-like"/>
    <property type="match status" value="1"/>
</dbReference>
<comment type="subcellular location">
    <subcellularLocation>
        <location evidence="1">Membrane</location>
    </subcellularLocation>
</comment>
<feature type="chain" id="PRO_5004562495" description="Multiple inositol polyphosphate phosphatase 1" evidence="14">
    <location>
        <begin position="27"/>
        <end position="220"/>
    </location>
</feature>
<dbReference type="InterPro" id="IPR000560">
    <property type="entry name" value="His_Pase_clade-2"/>
</dbReference>
<keyword evidence="7" id="KW-0378">Hydrolase</keyword>
<dbReference type="Gene3D" id="3.40.50.1240">
    <property type="entry name" value="Phosphoglycerate mutase-like"/>
    <property type="match status" value="1"/>
</dbReference>
<gene>
    <name evidence="15" type="ORF">M569_15489</name>
</gene>
<evidence type="ECO:0000256" key="14">
    <source>
        <dbReference type="SAM" id="SignalP"/>
    </source>
</evidence>
<evidence type="ECO:0000313" key="15">
    <source>
        <dbReference type="EMBL" id="EPS59317.1"/>
    </source>
</evidence>
<dbReference type="GO" id="GO:0034417">
    <property type="term" value="F:bisphosphoglycerate 3-phosphatase activity"/>
    <property type="evidence" value="ECO:0007669"/>
    <property type="project" value="UniProtKB-EC"/>
</dbReference>
<evidence type="ECO:0000256" key="10">
    <source>
        <dbReference type="ARBA" id="ARBA00043668"/>
    </source>
</evidence>
<evidence type="ECO:0000256" key="9">
    <source>
        <dbReference type="ARBA" id="ARBA00031642"/>
    </source>
</evidence>
<comment type="catalytic activity">
    <reaction evidence="11">
        <text>1D-myo-inositol 1,2,4,5,6-pentakisphosphate + H2O = 1D-myo-inositol 1,2,5,6-tetrakisphosphate + phosphate</text>
        <dbReference type="Rhea" id="RHEA:77115"/>
        <dbReference type="ChEBI" id="CHEBI:15377"/>
        <dbReference type="ChEBI" id="CHEBI:43474"/>
        <dbReference type="ChEBI" id="CHEBI:57798"/>
        <dbReference type="ChEBI" id="CHEBI:195535"/>
        <dbReference type="EC" id="3.1.3.62"/>
    </reaction>
    <physiologicalReaction direction="left-to-right" evidence="11">
        <dbReference type="Rhea" id="RHEA:77116"/>
    </physiologicalReaction>
</comment>
<evidence type="ECO:0000256" key="5">
    <source>
        <dbReference type="ARBA" id="ARBA00018097"/>
    </source>
</evidence>
<dbReference type="Proteomes" id="UP000015453">
    <property type="component" value="Unassembled WGS sequence"/>
</dbReference>
<dbReference type="GO" id="GO:0016020">
    <property type="term" value="C:membrane"/>
    <property type="evidence" value="ECO:0007669"/>
    <property type="project" value="UniProtKB-SubCell"/>
</dbReference>
<keyword evidence="16" id="KW-1185">Reference proteome</keyword>
<feature type="non-terminal residue" evidence="15">
    <location>
        <position position="220"/>
    </location>
</feature>
<comment type="catalytic activity">
    <reaction evidence="10">
        <text>1D-myo-inositol 1,2,5,6-tetrakisphosphate + H2O = 1D-myo-inositol 1,2,6-trisphosphate + phosphate</text>
        <dbReference type="Rhea" id="RHEA:77119"/>
        <dbReference type="ChEBI" id="CHEBI:15377"/>
        <dbReference type="ChEBI" id="CHEBI:43474"/>
        <dbReference type="ChEBI" id="CHEBI:195535"/>
        <dbReference type="ChEBI" id="CHEBI:195537"/>
        <dbReference type="EC" id="3.1.3.62"/>
    </reaction>
    <physiologicalReaction direction="left-to-right" evidence="10">
        <dbReference type="Rhea" id="RHEA:77120"/>
    </physiologicalReaction>
</comment>
<accession>S8DIN4</accession>
<keyword evidence="8" id="KW-0472">Membrane</keyword>
<evidence type="ECO:0000256" key="1">
    <source>
        <dbReference type="ARBA" id="ARBA00004370"/>
    </source>
</evidence>
<dbReference type="Pfam" id="PF00328">
    <property type="entry name" value="His_Phos_2"/>
    <property type="match status" value="1"/>
</dbReference>
<dbReference type="OrthoDB" id="6509975at2759"/>
<evidence type="ECO:0000313" key="16">
    <source>
        <dbReference type="Proteomes" id="UP000015453"/>
    </source>
</evidence>
<dbReference type="PANTHER" id="PTHR20963:SF8">
    <property type="entry name" value="MULTIPLE INOSITOL POLYPHOSPHATE PHOSPHATASE 1"/>
    <property type="match status" value="1"/>
</dbReference>
<evidence type="ECO:0000256" key="11">
    <source>
        <dbReference type="ARBA" id="ARBA00043671"/>
    </source>
</evidence>
<evidence type="ECO:0000256" key="3">
    <source>
        <dbReference type="ARBA" id="ARBA00012976"/>
    </source>
</evidence>
<dbReference type="EMBL" id="AUSU01008458">
    <property type="protein sequence ID" value="EPS59317.1"/>
    <property type="molecule type" value="Genomic_DNA"/>
</dbReference>
<organism evidence="15 16">
    <name type="scientific">Genlisea aurea</name>
    <dbReference type="NCBI Taxonomy" id="192259"/>
    <lineage>
        <taxon>Eukaryota</taxon>
        <taxon>Viridiplantae</taxon>
        <taxon>Streptophyta</taxon>
        <taxon>Embryophyta</taxon>
        <taxon>Tracheophyta</taxon>
        <taxon>Spermatophyta</taxon>
        <taxon>Magnoliopsida</taxon>
        <taxon>eudicotyledons</taxon>
        <taxon>Gunneridae</taxon>
        <taxon>Pentapetalae</taxon>
        <taxon>asterids</taxon>
        <taxon>lamiids</taxon>
        <taxon>Lamiales</taxon>
        <taxon>Lentibulariaceae</taxon>
        <taxon>Genlisea</taxon>
    </lineage>
</organism>
<dbReference type="InterPro" id="IPR029033">
    <property type="entry name" value="His_PPase_superfam"/>
</dbReference>
<feature type="signal peptide" evidence="14">
    <location>
        <begin position="1"/>
        <end position="26"/>
    </location>
</feature>
<evidence type="ECO:0000256" key="4">
    <source>
        <dbReference type="ARBA" id="ARBA00013040"/>
    </source>
</evidence>
<name>S8DIN4_9LAMI</name>
<comment type="catalytic activity">
    <reaction evidence="12">
        <text>1D-myo-inositol hexakisphosphate + H2O = 1D-myo-inositol 1,2,4,5,6-pentakisphosphate + phosphate</text>
        <dbReference type="Rhea" id="RHEA:16989"/>
        <dbReference type="ChEBI" id="CHEBI:15377"/>
        <dbReference type="ChEBI" id="CHEBI:43474"/>
        <dbReference type="ChEBI" id="CHEBI:57798"/>
        <dbReference type="ChEBI" id="CHEBI:58130"/>
        <dbReference type="EC" id="3.1.3.62"/>
    </reaction>
    <physiologicalReaction direction="left-to-right" evidence="12">
        <dbReference type="Rhea" id="RHEA:16990"/>
    </physiologicalReaction>
</comment>
<sequence length="220" mass="24965">MLRRCLLFASWRFAFLLLICVVPVRSDGEGNFDVRRCLSTVTRYDVAKDISVREAVPSSVPHQCKPIHLNLLARHGTRAPTKKKLKELEALGTRLDVLLENVTEHDSNVPIWLFGWKSPWGKKYKGGELISEGENELFDLGVRTRERFPELFEELYHPDIYPIKSTQVPRASASAVAFGMGLFSGKGLLGQGRHRAFSVISESRASDTMLRFHDCCQNYK</sequence>
<evidence type="ECO:0000256" key="7">
    <source>
        <dbReference type="ARBA" id="ARBA00022801"/>
    </source>
</evidence>
<comment type="catalytic activity">
    <reaction evidence="13">
        <text>(2R)-2,3-bisphosphoglycerate + H2O = (2R)-2-phosphoglycerate + phosphate</text>
        <dbReference type="Rhea" id="RHEA:27381"/>
        <dbReference type="ChEBI" id="CHEBI:15377"/>
        <dbReference type="ChEBI" id="CHEBI:43474"/>
        <dbReference type="ChEBI" id="CHEBI:58248"/>
        <dbReference type="ChEBI" id="CHEBI:58289"/>
        <dbReference type="EC" id="3.1.3.80"/>
    </reaction>
    <physiologicalReaction direction="left-to-right" evidence="13">
        <dbReference type="Rhea" id="RHEA:27382"/>
    </physiologicalReaction>
</comment>
<evidence type="ECO:0000256" key="2">
    <source>
        <dbReference type="ARBA" id="ARBA00008422"/>
    </source>
</evidence>
<protein>
    <recommendedName>
        <fullName evidence="5">Multiple inositol polyphosphate phosphatase 1</fullName>
        <ecNumber evidence="4">3.1.3.62</ecNumber>
        <ecNumber evidence="3">3.1.3.80</ecNumber>
    </recommendedName>
    <alternativeName>
        <fullName evidence="9">2,3-bisphosphoglycerate 3-phosphatase</fullName>
    </alternativeName>
</protein>
<dbReference type="EC" id="3.1.3.62" evidence="4"/>
<proteinExistence type="inferred from homology"/>
<evidence type="ECO:0000256" key="13">
    <source>
        <dbReference type="ARBA" id="ARBA00043832"/>
    </source>
</evidence>
<comment type="caution">
    <text evidence="15">The sequence shown here is derived from an EMBL/GenBank/DDBJ whole genome shotgun (WGS) entry which is preliminary data.</text>
</comment>
<dbReference type="PANTHER" id="PTHR20963">
    <property type="entry name" value="MULTIPLE INOSITOL POLYPHOSPHATE PHOSPHATASE-RELATED"/>
    <property type="match status" value="1"/>
</dbReference>
<evidence type="ECO:0000256" key="6">
    <source>
        <dbReference type="ARBA" id="ARBA00022729"/>
    </source>
</evidence>
<evidence type="ECO:0000256" key="12">
    <source>
        <dbReference type="ARBA" id="ARBA00043691"/>
    </source>
</evidence>
<dbReference type="GO" id="GO:0003993">
    <property type="term" value="F:acid phosphatase activity"/>
    <property type="evidence" value="ECO:0007669"/>
    <property type="project" value="TreeGrafter"/>
</dbReference>
<comment type="similarity">
    <text evidence="2">Belongs to the histidine acid phosphatase family. MINPP1 subfamily.</text>
</comment>
<dbReference type="GO" id="GO:0052745">
    <property type="term" value="F:inositol phosphate phosphatase activity"/>
    <property type="evidence" value="ECO:0007669"/>
    <property type="project" value="TreeGrafter"/>
</dbReference>